<keyword evidence="2" id="KW-0472">Membrane</keyword>
<proteinExistence type="predicted"/>
<keyword evidence="4" id="KW-1185">Reference proteome</keyword>
<sequence length="373" mass="43805">MSNITMPMSNSGFVLSESFVLPLGAIVFIFLLLSPQAQKYIRTVSAKNTSQPEKVANTPQGMPKPTPLMITPEQVKNYDDRPWRPFRWPYHQTMSIYKLDVNHWLDMDKYYWHYIEEKKRIWHKYGKQNIDWLPESYDACFELMETVADHMVARYPLLFTVLADKKDKGKIVRNEMTKEILDMTLPLKDHPLLYVTKMAKEDFYIVLKNPKDGMHYLVAAAVPFPGGSFGIDEKIGKHLDVIHDDVPYYHEKLKRSMERWFERLEPSSSVERASWYITWDHKLKVNNIYQLPKFVPNLEEDMKSTDPKEFNAQKDKGIITEDTPVKTLPSYPFAHWANTDFDYVNGWSNPKFSSATKPDYRPEVEKEVKYGNE</sequence>
<feature type="compositionally biased region" description="Basic and acidic residues" evidence="1">
    <location>
        <begin position="358"/>
        <end position="373"/>
    </location>
</feature>
<dbReference type="Pfam" id="PF11927">
    <property type="entry name" value="HODM_asu-like"/>
    <property type="match status" value="1"/>
</dbReference>
<evidence type="ECO:0000313" key="3">
    <source>
        <dbReference type="EMBL" id="KAF8004188.1"/>
    </source>
</evidence>
<comment type="caution">
    <text evidence="3">The sequence shown here is derived from an EMBL/GenBank/DDBJ whole genome shotgun (WGS) entry which is preliminary data.</text>
</comment>
<evidence type="ECO:0000256" key="1">
    <source>
        <dbReference type="SAM" id="MobiDB-lite"/>
    </source>
</evidence>
<keyword evidence="2" id="KW-0812">Transmembrane</keyword>
<keyword evidence="2" id="KW-1133">Transmembrane helix</keyword>
<feature type="transmembrane region" description="Helical" evidence="2">
    <location>
        <begin position="12"/>
        <end position="33"/>
    </location>
</feature>
<dbReference type="InterPro" id="IPR021848">
    <property type="entry name" value="HODM_asu-like"/>
</dbReference>
<accession>A0A8H7GVG1</accession>
<dbReference type="Proteomes" id="UP000649328">
    <property type="component" value="Unassembled WGS sequence"/>
</dbReference>
<dbReference type="EMBL" id="JACBPP010000002">
    <property type="protein sequence ID" value="KAF8004188.1"/>
    <property type="molecule type" value="Genomic_DNA"/>
</dbReference>
<gene>
    <name evidence="3" type="ORF">HF325_001636</name>
</gene>
<protein>
    <submittedName>
        <fullName evidence="3">Uncharacterized protein</fullName>
    </submittedName>
</protein>
<organism evidence="3 4">
    <name type="scientific">Metschnikowia pulcherrima</name>
    <dbReference type="NCBI Taxonomy" id="27326"/>
    <lineage>
        <taxon>Eukaryota</taxon>
        <taxon>Fungi</taxon>
        <taxon>Dikarya</taxon>
        <taxon>Ascomycota</taxon>
        <taxon>Saccharomycotina</taxon>
        <taxon>Pichiomycetes</taxon>
        <taxon>Metschnikowiaceae</taxon>
        <taxon>Metschnikowia</taxon>
    </lineage>
</organism>
<reference evidence="3" key="1">
    <citation type="submission" date="2020-10" db="EMBL/GenBank/DDBJ databases">
        <title>The Whole-Genome Sequence of Metschnikowia persimmonesis, a Novel Endophytic Yeast Species Isolated from Medicinal Plant Diospyros kaki Thumb.</title>
        <authorList>
            <person name="Rahmat E."/>
            <person name="Kang Y."/>
        </authorList>
    </citation>
    <scope>NUCLEOTIDE SEQUENCE</scope>
    <source>
        <strain evidence="3">KIOM G15050</strain>
    </source>
</reference>
<evidence type="ECO:0000256" key="2">
    <source>
        <dbReference type="SAM" id="Phobius"/>
    </source>
</evidence>
<feature type="region of interest" description="Disordered" evidence="1">
    <location>
        <begin position="351"/>
        <end position="373"/>
    </location>
</feature>
<name>A0A8H7GVG1_9ASCO</name>
<dbReference type="OrthoDB" id="5043642at2759"/>
<evidence type="ECO:0000313" key="4">
    <source>
        <dbReference type="Proteomes" id="UP000649328"/>
    </source>
</evidence>
<dbReference type="AlphaFoldDB" id="A0A8H7GVG1"/>